<dbReference type="AlphaFoldDB" id="A0A919R456"/>
<sequence>MNSATSGDPLRITRELDHSFTGWRVWFGVATRRWWALAPWWCHERFALVEAGSSAELVLRMNRIELGCPFILGLSTAGAAEAVDRFDLGSCGGITRR</sequence>
<evidence type="ECO:0000313" key="1">
    <source>
        <dbReference type="EMBL" id="GII79234.1"/>
    </source>
</evidence>
<proteinExistence type="predicted"/>
<comment type="caution">
    <text evidence="1">The sequence shown here is derived from an EMBL/GenBank/DDBJ whole genome shotgun (WGS) entry which is preliminary data.</text>
</comment>
<protein>
    <submittedName>
        <fullName evidence="1">Uncharacterized protein</fullName>
    </submittedName>
</protein>
<dbReference type="Proteomes" id="UP000655287">
    <property type="component" value="Unassembled WGS sequence"/>
</dbReference>
<gene>
    <name evidence="1" type="ORF">Sru01_42160</name>
</gene>
<dbReference type="EMBL" id="BOOU01000055">
    <property type="protein sequence ID" value="GII79234.1"/>
    <property type="molecule type" value="Genomic_DNA"/>
</dbReference>
<name>A0A919R456_9ACTN</name>
<evidence type="ECO:0000313" key="2">
    <source>
        <dbReference type="Proteomes" id="UP000655287"/>
    </source>
</evidence>
<organism evidence="1 2">
    <name type="scientific">Sphaerisporangium rufum</name>
    <dbReference type="NCBI Taxonomy" id="1381558"/>
    <lineage>
        <taxon>Bacteria</taxon>
        <taxon>Bacillati</taxon>
        <taxon>Actinomycetota</taxon>
        <taxon>Actinomycetes</taxon>
        <taxon>Streptosporangiales</taxon>
        <taxon>Streptosporangiaceae</taxon>
        <taxon>Sphaerisporangium</taxon>
    </lineage>
</organism>
<reference evidence="1" key="1">
    <citation type="submission" date="2021-01" db="EMBL/GenBank/DDBJ databases">
        <title>Whole genome shotgun sequence of Sphaerisporangium rufum NBRC 109079.</title>
        <authorList>
            <person name="Komaki H."/>
            <person name="Tamura T."/>
        </authorList>
    </citation>
    <scope>NUCLEOTIDE SEQUENCE</scope>
    <source>
        <strain evidence="1">NBRC 109079</strain>
    </source>
</reference>
<keyword evidence="2" id="KW-1185">Reference proteome</keyword>
<accession>A0A919R456</accession>